<reference evidence="4" key="1">
    <citation type="submission" date="2017-09" db="EMBL/GenBank/DDBJ databases">
        <authorList>
            <person name="Varghese N."/>
            <person name="Submissions S."/>
        </authorList>
    </citation>
    <scope>NUCLEOTIDE SEQUENCE [LARGE SCALE GENOMIC DNA]</scope>
    <source>
        <strain evidence="4">DSM 29961</strain>
    </source>
</reference>
<dbReference type="SUPFAM" id="SSF56925">
    <property type="entry name" value="OMPA-like"/>
    <property type="match status" value="1"/>
</dbReference>
<dbReference type="Proteomes" id="UP000219452">
    <property type="component" value="Unassembled WGS sequence"/>
</dbReference>
<dbReference type="AlphaFoldDB" id="A0A286FEC2"/>
<sequence length="258" mass="26929">MQTITRLSLLALAFTLSLDPASAQQPVRRTAAKPATRPATTSARTSVGQTQKTTPAAAPAAKSEAQPQTPVEKPAPAPVAVRQTESHPHSVASSSASQSGPAAPVKANGDKHVYVNAGVGLAAYYGGGLPLGVSAEVDVKNNVSVGGSVDYFRYNYGYYSGGYTFIYAGGRVSYHLGDALRVENSNFDPYIGASLGFRHASYRDSYGNSYSDYGSGYNSGLWLGIHAGARYLFSPKVGAFAEVGYGVSALKLGLTAKF</sequence>
<protein>
    <recommendedName>
        <fullName evidence="5">Outer membrane protein beta-barrel domain-containing protein</fullName>
    </recommendedName>
</protein>
<evidence type="ECO:0000256" key="2">
    <source>
        <dbReference type="SAM" id="SignalP"/>
    </source>
</evidence>
<dbReference type="EMBL" id="OCNH01000001">
    <property type="protein sequence ID" value="SOD81581.1"/>
    <property type="molecule type" value="Genomic_DNA"/>
</dbReference>
<evidence type="ECO:0008006" key="5">
    <source>
        <dbReference type="Google" id="ProtNLM"/>
    </source>
</evidence>
<organism evidence="3 4">
    <name type="scientific">Spirosoma fluviale</name>
    <dbReference type="NCBI Taxonomy" id="1597977"/>
    <lineage>
        <taxon>Bacteria</taxon>
        <taxon>Pseudomonadati</taxon>
        <taxon>Bacteroidota</taxon>
        <taxon>Cytophagia</taxon>
        <taxon>Cytophagales</taxon>
        <taxon>Cytophagaceae</taxon>
        <taxon>Spirosoma</taxon>
    </lineage>
</organism>
<gene>
    <name evidence="3" type="ORF">SAMN06269250_1840</name>
</gene>
<feature type="compositionally biased region" description="Low complexity" evidence="1">
    <location>
        <begin position="89"/>
        <end position="105"/>
    </location>
</feature>
<name>A0A286FEC2_9BACT</name>
<dbReference type="RefSeq" id="WP_245877781.1">
    <property type="nucleotide sequence ID" value="NZ_OCNH01000001.1"/>
</dbReference>
<proteinExistence type="predicted"/>
<keyword evidence="4" id="KW-1185">Reference proteome</keyword>
<accession>A0A286FEC2</accession>
<dbReference type="InterPro" id="IPR011250">
    <property type="entry name" value="OMP/PagP_B-barrel"/>
</dbReference>
<feature type="region of interest" description="Disordered" evidence="1">
    <location>
        <begin position="22"/>
        <end position="106"/>
    </location>
</feature>
<keyword evidence="2" id="KW-0732">Signal</keyword>
<feature type="chain" id="PRO_5012267582" description="Outer membrane protein beta-barrel domain-containing protein" evidence="2">
    <location>
        <begin position="24"/>
        <end position="258"/>
    </location>
</feature>
<evidence type="ECO:0000256" key="1">
    <source>
        <dbReference type="SAM" id="MobiDB-lite"/>
    </source>
</evidence>
<feature type="signal peptide" evidence="2">
    <location>
        <begin position="1"/>
        <end position="23"/>
    </location>
</feature>
<feature type="compositionally biased region" description="Low complexity" evidence="1">
    <location>
        <begin position="28"/>
        <end position="81"/>
    </location>
</feature>
<evidence type="ECO:0000313" key="4">
    <source>
        <dbReference type="Proteomes" id="UP000219452"/>
    </source>
</evidence>
<evidence type="ECO:0000313" key="3">
    <source>
        <dbReference type="EMBL" id="SOD81581.1"/>
    </source>
</evidence>